<protein>
    <submittedName>
        <fullName evidence="1">Uncharacterized protein</fullName>
    </submittedName>
</protein>
<reference evidence="1 2" key="1">
    <citation type="submission" date="2021-12" db="EMBL/GenBank/DDBJ databases">
        <title>Discovery of the Pendulisporaceae a myxobacterial family with distinct sporulation behavior and unique specialized metabolism.</title>
        <authorList>
            <person name="Garcia R."/>
            <person name="Popoff A."/>
            <person name="Bader C.D."/>
            <person name="Loehr J."/>
            <person name="Walesch S."/>
            <person name="Walt C."/>
            <person name="Boldt J."/>
            <person name="Bunk B."/>
            <person name="Haeckl F.J.F.P.J."/>
            <person name="Gunesch A.P."/>
            <person name="Birkelbach J."/>
            <person name="Nuebel U."/>
            <person name="Pietschmann T."/>
            <person name="Bach T."/>
            <person name="Mueller R."/>
        </authorList>
    </citation>
    <scope>NUCLEOTIDE SEQUENCE [LARGE SCALE GENOMIC DNA]</scope>
    <source>
        <strain evidence="1 2">MSr12523</strain>
    </source>
</reference>
<keyword evidence="2" id="KW-1185">Reference proteome</keyword>
<name>A0ABZ2K7C7_9BACT</name>
<dbReference type="EMBL" id="CP089982">
    <property type="protein sequence ID" value="WXA94590.1"/>
    <property type="molecule type" value="Genomic_DNA"/>
</dbReference>
<evidence type="ECO:0000313" key="2">
    <source>
        <dbReference type="Proteomes" id="UP001379533"/>
    </source>
</evidence>
<dbReference type="Proteomes" id="UP001379533">
    <property type="component" value="Chromosome"/>
</dbReference>
<proteinExistence type="predicted"/>
<accession>A0ABZ2K7C7</accession>
<dbReference type="RefSeq" id="WP_394845200.1">
    <property type="nucleotide sequence ID" value="NZ_CP089982.1"/>
</dbReference>
<evidence type="ECO:0000313" key="1">
    <source>
        <dbReference type="EMBL" id="WXA94590.1"/>
    </source>
</evidence>
<organism evidence="1 2">
    <name type="scientific">Pendulispora brunnea</name>
    <dbReference type="NCBI Taxonomy" id="2905690"/>
    <lineage>
        <taxon>Bacteria</taxon>
        <taxon>Pseudomonadati</taxon>
        <taxon>Myxococcota</taxon>
        <taxon>Myxococcia</taxon>
        <taxon>Myxococcales</taxon>
        <taxon>Sorangiineae</taxon>
        <taxon>Pendulisporaceae</taxon>
        <taxon>Pendulispora</taxon>
    </lineage>
</organism>
<gene>
    <name evidence="1" type="ORF">LZC95_50260</name>
</gene>
<sequence length="163" mass="17899">MALESESWLRTIFRFLAFARYQASPPTLADNDVGEVQCDSRGALHVRVVAEGPETGATRSKWSDALRYEARRVVTTFPAKLHMLLGFNAGAATRFVLVFDTFVEPVADTIPKFAFPVESGQPFSLTLPRGREFGLGIFVAASTSGDKYTPDAGAQFHFVAEYT</sequence>